<feature type="transmembrane region" description="Helical" evidence="6">
    <location>
        <begin position="92"/>
        <end position="109"/>
    </location>
</feature>
<dbReference type="GO" id="GO:0017004">
    <property type="term" value="P:cytochrome complex assembly"/>
    <property type="evidence" value="ECO:0007669"/>
    <property type="project" value="UniProtKB-KW"/>
</dbReference>
<dbReference type="RefSeq" id="WP_350344231.1">
    <property type="nucleotide sequence ID" value="NZ_CP158367.1"/>
</dbReference>
<dbReference type="AlphaFoldDB" id="A0AAU7VN48"/>
<dbReference type="Pfam" id="PF01578">
    <property type="entry name" value="Cytochrom_C_asm"/>
    <property type="match status" value="1"/>
</dbReference>
<protein>
    <submittedName>
        <fullName evidence="8">C-type cytochrome biogenesis protein CcsB</fullName>
    </submittedName>
</protein>
<dbReference type="PANTHER" id="PTHR30071">
    <property type="entry name" value="HEME EXPORTER PROTEIN C"/>
    <property type="match status" value="1"/>
</dbReference>
<dbReference type="InterPro" id="IPR017562">
    <property type="entry name" value="Cyt_c_biogenesis_CcsA"/>
</dbReference>
<feature type="transmembrane region" description="Helical" evidence="6">
    <location>
        <begin position="214"/>
        <end position="231"/>
    </location>
</feature>
<feature type="transmembrane region" description="Helical" evidence="6">
    <location>
        <begin position="36"/>
        <end position="57"/>
    </location>
</feature>
<accession>A0AAU7VN48</accession>
<evidence type="ECO:0000256" key="1">
    <source>
        <dbReference type="ARBA" id="ARBA00004141"/>
    </source>
</evidence>
<dbReference type="PANTHER" id="PTHR30071:SF1">
    <property type="entry name" value="CYTOCHROME B_B6 PROTEIN-RELATED"/>
    <property type="match status" value="1"/>
</dbReference>
<dbReference type="GO" id="GO:0005886">
    <property type="term" value="C:plasma membrane"/>
    <property type="evidence" value="ECO:0007669"/>
    <property type="project" value="TreeGrafter"/>
</dbReference>
<feature type="transmembrane region" description="Helical" evidence="6">
    <location>
        <begin position="6"/>
        <end position="24"/>
    </location>
</feature>
<evidence type="ECO:0000259" key="7">
    <source>
        <dbReference type="Pfam" id="PF01578"/>
    </source>
</evidence>
<sequence length="269" mass="30976">MIERTLFNIAFFGYALTLVLYMTFMFKQNIRLARIAYLTLIISWAFHTASIAIRWYVAGHPPLTNQFEFASSFSWGIALCYIYVYHKYRYHGLGIFISPVIFMIAGYGMSLSRDISPLMPALQSNWLFFHVFTAVLSYGAFGVAFGLGILYIVMNKLKSGKDITKHLPELEKVDLLIYRTIAFGFLFFTLVIVTGAIWAQEAWTRYWAWDPKETWSLITWSIYAIFLHARLKRGAKGQKLAMFAIIGFASVLFTYMGVNMLLPSIHSYM</sequence>
<keyword evidence="2 6" id="KW-0812">Transmembrane</keyword>
<organism evidence="8">
    <name type="scientific">Proteinivorax tanatarense</name>
    <dbReference type="NCBI Taxonomy" id="1260629"/>
    <lineage>
        <taxon>Bacteria</taxon>
        <taxon>Bacillati</taxon>
        <taxon>Bacillota</taxon>
        <taxon>Clostridia</taxon>
        <taxon>Eubacteriales</taxon>
        <taxon>Proteinivoracaceae</taxon>
        <taxon>Proteinivorax</taxon>
    </lineage>
</organism>
<keyword evidence="4 6" id="KW-1133">Transmembrane helix</keyword>
<evidence type="ECO:0000256" key="5">
    <source>
        <dbReference type="ARBA" id="ARBA00023136"/>
    </source>
</evidence>
<proteinExistence type="predicted"/>
<keyword evidence="3" id="KW-0201">Cytochrome c-type biogenesis</keyword>
<gene>
    <name evidence="8" type="primary">ccsB</name>
    <name evidence="8" type="ORF">PRVXT_000622</name>
</gene>
<reference evidence="8" key="1">
    <citation type="journal article" date="2013" name="Extremophiles">
        <title>Proteinivorax tanatarense gen. nov., sp. nov., an anaerobic, haloalkaliphilic, proteolytic bacterium isolated from a decaying algal bloom, and proposal of Proteinivoraceae fam. nov.</title>
        <authorList>
            <person name="Kevbrin V."/>
            <person name="Boltyanskaya Y."/>
            <person name="Zhilina T."/>
            <person name="Kolganova T."/>
            <person name="Lavrentjeva E."/>
            <person name="Kuznetsov B."/>
        </authorList>
    </citation>
    <scope>NUCLEOTIDE SEQUENCE</scope>
    <source>
        <strain evidence="8">Z-910T</strain>
    </source>
</reference>
<name>A0AAU7VN48_9FIRM</name>
<feature type="transmembrane region" description="Helical" evidence="6">
    <location>
        <begin position="240"/>
        <end position="262"/>
    </location>
</feature>
<evidence type="ECO:0000256" key="6">
    <source>
        <dbReference type="SAM" id="Phobius"/>
    </source>
</evidence>
<feature type="transmembrane region" description="Helical" evidence="6">
    <location>
        <begin position="175"/>
        <end position="199"/>
    </location>
</feature>
<keyword evidence="5 6" id="KW-0472">Membrane</keyword>
<dbReference type="EMBL" id="CP158367">
    <property type="protein sequence ID" value="XBX75487.1"/>
    <property type="molecule type" value="Genomic_DNA"/>
</dbReference>
<dbReference type="InterPro" id="IPR002541">
    <property type="entry name" value="Cyt_c_assembly"/>
</dbReference>
<evidence type="ECO:0000256" key="2">
    <source>
        <dbReference type="ARBA" id="ARBA00022692"/>
    </source>
</evidence>
<comment type="subcellular location">
    <subcellularLocation>
        <location evidence="1">Membrane</location>
        <topology evidence="1">Multi-pass membrane protein</topology>
    </subcellularLocation>
</comment>
<evidence type="ECO:0000256" key="4">
    <source>
        <dbReference type="ARBA" id="ARBA00022989"/>
    </source>
</evidence>
<evidence type="ECO:0000313" key="8">
    <source>
        <dbReference type="EMBL" id="XBX75487.1"/>
    </source>
</evidence>
<dbReference type="InterPro" id="IPR045062">
    <property type="entry name" value="Cyt_c_biogenesis_CcsA/CcmC"/>
</dbReference>
<evidence type="ECO:0000256" key="3">
    <source>
        <dbReference type="ARBA" id="ARBA00022748"/>
    </source>
</evidence>
<reference evidence="8" key="2">
    <citation type="submission" date="2024-06" db="EMBL/GenBank/DDBJ databases">
        <authorList>
            <person name="Petrova K.O."/>
            <person name="Toshchakov S.V."/>
            <person name="Boltjanskaja Y.V."/>
            <person name="Kevbrin V."/>
        </authorList>
    </citation>
    <scope>NUCLEOTIDE SEQUENCE</scope>
    <source>
        <strain evidence="8">Z-910T</strain>
    </source>
</reference>
<feature type="domain" description="Cytochrome c assembly protein" evidence="7">
    <location>
        <begin position="71"/>
        <end position="266"/>
    </location>
</feature>
<dbReference type="GO" id="GO:0020037">
    <property type="term" value="F:heme binding"/>
    <property type="evidence" value="ECO:0007669"/>
    <property type="project" value="InterPro"/>
</dbReference>
<feature type="transmembrane region" description="Helical" evidence="6">
    <location>
        <begin position="69"/>
        <end position="85"/>
    </location>
</feature>
<feature type="transmembrane region" description="Helical" evidence="6">
    <location>
        <begin position="129"/>
        <end position="154"/>
    </location>
</feature>
<dbReference type="NCBIfam" id="TIGR03144">
    <property type="entry name" value="cytochr_II_ccsB"/>
    <property type="match status" value="1"/>
</dbReference>